<evidence type="ECO:0000256" key="2">
    <source>
        <dbReference type="ARBA" id="ARBA00023125"/>
    </source>
</evidence>
<name>A0ABV6LT72_9BACI</name>
<dbReference type="InterPro" id="IPR037171">
    <property type="entry name" value="NagB/RpiA_transferase-like"/>
</dbReference>
<organism evidence="5 6">
    <name type="scientific">Pontibacillus salicampi</name>
    <dbReference type="NCBI Taxonomy" id="1449801"/>
    <lineage>
        <taxon>Bacteria</taxon>
        <taxon>Bacillati</taxon>
        <taxon>Bacillota</taxon>
        <taxon>Bacilli</taxon>
        <taxon>Bacillales</taxon>
        <taxon>Bacillaceae</taxon>
        <taxon>Pontibacillus</taxon>
    </lineage>
</organism>
<reference evidence="5 6" key="1">
    <citation type="submission" date="2024-09" db="EMBL/GenBank/DDBJ databases">
        <authorList>
            <person name="Sun Q."/>
            <person name="Mori K."/>
        </authorList>
    </citation>
    <scope>NUCLEOTIDE SEQUENCE [LARGE SCALE GENOMIC DNA]</scope>
    <source>
        <strain evidence="5 6">NCAIM B.02529</strain>
    </source>
</reference>
<dbReference type="SUPFAM" id="SSF100950">
    <property type="entry name" value="NagB/RpiA/CoA transferase-like"/>
    <property type="match status" value="1"/>
</dbReference>
<dbReference type="RefSeq" id="WP_377351018.1">
    <property type="nucleotide sequence ID" value="NZ_JBHLTP010000013.1"/>
</dbReference>
<dbReference type="InterPro" id="IPR018356">
    <property type="entry name" value="Tscrpt_reg_HTH_DeoR_CS"/>
</dbReference>
<dbReference type="EMBL" id="JBHLTP010000013">
    <property type="protein sequence ID" value="MFC0525590.1"/>
    <property type="molecule type" value="Genomic_DNA"/>
</dbReference>
<keyword evidence="3" id="KW-0804">Transcription</keyword>
<protein>
    <submittedName>
        <fullName evidence="5">DeoR/GlpR family DNA-binding transcription regulator</fullName>
    </submittedName>
</protein>
<gene>
    <name evidence="5" type="ORF">ACFFGV_18560</name>
</gene>
<dbReference type="InterPro" id="IPR001034">
    <property type="entry name" value="DeoR_HTH"/>
</dbReference>
<dbReference type="Gene3D" id="3.40.50.1360">
    <property type="match status" value="1"/>
</dbReference>
<dbReference type="InterPro" id="IPR050313">
    <property type="entry name" value="Carb_Metab_HTH_regulators"/>
</dbReference>
<dbReference type="InterPro" id="IPR014036">
    <property type="entry name" value="DeoR-like_C"/>
</dbReference>
<dbReference type="InterPro" id="IPR036390">
    <property type="entry name" value="WH_DNA-bd_sf"/>
</dbReference>
<dbReference type="Gene3D" id="1.10.10.10">
    <property type="entry name" value="Winged helix-like DNA-binding domain superfamily/Winged helix DNA-binding domain"/>
    <property type="match status" value="1"/>
</dbReference>
<dbReference type="Pfam" id="PF00455">
    <property type="entry name" value="DeoRC"/>
    <property type="match status" value="1"/>
</dbReference>
<feature type="domain" description="HTH deoR-type" evidence="4">
    <location>
        <begin position="3"/>
        <end position="58"/>
    </location>
</feature>
<accession>A0ABV6LT72</accession>
<evidence type="ECO:0000256" key="1">
    <source>
        <dbReference type="ARBA" id="ARBA00023015"/>
    </source>
</evidence>
<evidence type="ECO:0000256" key="3">
    <source>
        <dbReference type="ARBA" id="ARBA00023163"/>
    </source>
</evidence>
<dbReference type="SUPFAM" id="SSF46785">
    <property type="entry name" value="Winged helix' DNA-binding domain"/>
    <property type="match status" value="1"/>
</dbReference>
<evidence type="ECO:0000313" key="6">
    <source>
        <dbReference type="Proteomes" id="UP001589836"/>
    </source>
</evidence>
<sequence length="250" mass="27601">MLTPERQQIILDLLNDQHTVKLHELVEATNASESTIRRDLQQLEKETLLKRVHGGASILHQKSEELSVPEKSTQHLSQKKQIAELAASFIRPGDCIFIDAGTTTSQLIPFLKDKQVIVVTNGISLIDALLECGIEAYVTGGFAKPRTRALIGSKAIAGISGYRFDKCFIGTNGIHSVHGYTTPDPEEAAIKEKALELSQERYILADASKLNETTFTKFADIQEASIITDETNQDILYPLQQKTKVKVVSS</sequence>
<keyword evidence="6" id="KW-1185">Reference proteome</keyword>
<evidence type="ECO:0000259" key="4">
    <source>
        <dbReference type="PROSITE" id="PS51000"/>
    </source>
</evidence>
<dbReference type="PROSITE" id="PS00894">
    <property type="entry name" value="HTH_DEOR_1"/>
    <property type="match status" value="1"/>
</dbReference>
<dbReference type="SMART" id="SM00420">
    <property type="entry name" value="HTH_DEOR"/>
    <property type="match status" value="1"/>
</dbReference>
<dbReference type="PANTHER" id="PTHR30363:SF56">
    <property type="entry name" value="TRANSCRIPTIONAL REGULATOR, DEOR FAMILY"/>
    <property type="match status" value="1"/>
</dbReference>
<dbReference type="PRINTS" id="PR00037">
    <property type="entry name" value="HTHLACR"/>
</dbReference>
<dbReference type="Pfam" id="PF08220">
    <property type="entry name" value="HTH_DeoR"/>
    <property type="match status" value="1"/>
</dbReference>
<dbReference type="Proteomes" id="UP001589836">
    <property type="component" value="Unassembled WGS sequence"/>
</dbReference>
<dbReference type="GO" id="GO:0003677">
    <property type="term" value="F:DNA binding"/>
    <property type="evidence" value="ECO:0007669"/>
    <property type="project" value="UniProtKB-KW"/>
</dbReference>
<dbReference type="SMART" id="SM01134">
    <property type="entry name" value="DeoRC"/>
    <property type="match status" value="1"/>
</dbReference>
<proteinExistence type="predicted"/>
<keyword evidence="2 5" id="KW-0238">DNA-binding</keyword>
<keyword evidence="1" id="KW-0805">Transcription regulation</keyword>
<evidence type="ECO:0000313" key="5">
    <source>
        <dbReference type="EMBL" id="MFC0525590.1"/>
    </source>
</evidence>
<dbReference type="PANTHER" id="PTHR30363">
    <property type="entry name" value="HTH-TYPE TRANSCRIPTIONAL REGULATOR SRLR-RELATED"/>
    <property type="match status" value="1"/>
</dbReference>
<dbReference type="PROSITE" id="PS51000">
    <property type="entry name" value="HTH_DEOR_2"/>
    <property type="match status" value="1"/>
</dbReference>
<dbReference type="InterPro" id="IPR036388">
    <property type="entry name" value="WH-like_DNA-bd_sf"/>
</dbReference>
<comment type="caution">
    <text evidence="5">The sequence shown here is derived from an EMBL/GenBank/DDBJ whole genome shotgun (WGS) entry which is preliminary data.</text>
</comment>